<proteinExistence type="predicted"/>
<evidence type="ECO:0000259" key="1">
    <source>
        <dbReference type="SMART" id="SM00331"/>
    </source>
</evidence>
<name>A0A7C3EAT3_9SPIR</name>
<dbReference type="AlphaFoldDB" id="A0A7C3EAT3"/>
<evidence type="ECO:0000313" key="2">
    <source>
        <dbReference type="EMBL" id="HFH30036.1"/>
    </source>
</evidence>
<dbReference type="PANTHER" id="PTHR35801:SF1">
    <property type="entry name" value="PHOSPHOSERINE PHOSPHATASE RSBX"/>
    <property type="match status" value="1"/>
</dbReference>
<dbReference type="SUPFAM" id="SSF55874">
    <property type="entry name" value="ATPase domain of HSP90 chaperone/DNA topoisomerase II/histidine kinase"/>
    <property type="match status" value="1"/>
</dbReference>
<comment type="caution">
    <text evidence="2">The sequence shown here is derived from an EMBL/GenBank/DDBJ whole genome shotgun (WGS) entry which is preliminary data.</text>
</comment>
<dbReference type="InterPro" id="IPR001932">
    <property type="entry name" value="PPM-type_phosphatase-like_dom"/>
</dbReference>
<dbReference type="PANTHER" id="PTHR35801">
    <property type="entry name" value="PHOSPHOSERINE PHOSPHATASE RSBX"/>
    <property type="match status" value="1"/>
</dbReference>
<organism evidence="2">
    <name type="scientific">Gracilinema caldarium</name>
    <dbReference type="NCBI Taxonomy" id="215591"/>
    <lineage>
        <taxon>Bacteria</taxon>
        <taxon>Pseudomonadati</taxon>
        <taxon>Spirochaetota</taxon>
        <taxon>Spirochaetia</taxon>
        <taxon>Spirochaetales</taxon>
        <taxon>Breznakiellaceae</taxon>
        <taxon>Gracilinema</taxon>
    </lineage>
</organism>
<dbReference type="InterPro" id="IPR003594">
    <property type="entry name" value="HATPase_dom"/>
</dbReference>
<gene>
    <name evidence="2" type="ORF">ENS59_11100</name>
</gene>
<accession>A0A7C3EAT3</accession>
<dbReference type="EMBL" id="DSVL01000341">
    <property type="protein sequence ID" value="HFH30036.1"/>
    <property type="molecule type" value="Genomic_DNA"/>
</dbReference>
<dbReference type="Gene3D" id="3.60.40.10">
    <property type="entry name" value="PPM-type phosphatase domain"/>
    <property type="match status" value="1"/>
</dbReference>
<dbReference type="SUPFAM" id="SSF81606">
    <property type="entry name" value="PP2C-like"/>
    <property type="match status" value="1"/>
</dbReference>
<sequence>MIETLRIHVEDSSAVGHARRQINEFCRDLLLPFSEEDLGNIALLSTELGTNLVKHAGSGELVVHPLRLHEAVGLQILAIDHGPGFKEGYNKLEEGKSSAGTLGYGLGGIRRIAKVFDFISLQGKGVILVCQYWPAAMQIMVDAWDLPIGGVNVPKPGETVSGDCWTIEMVGDRYRIFFADGLGHGIGASEAATQAAVLFKKYKTKPLEDLVRIVHQGLQSSRGAVLAIMEVDLHRHTLIHIGVGNISSKIITATKQQSLLSANGTVGFQINKLYINEVVLAEKSFVILHSDGIGSHWDSFAFDTLWEHHPSVVAGLLYHTYARTTDDASCVVIKCPGVRAS</sequence>
<dbReference type="InterPro" id="IPR036890">
    <property type="entry name" value="HATPase_C_sf"/>
</dbReference>
<reference evidence="2" key="1">
    <citation type="journal article" date="2020" name="mSystems">
        <title>Genome- and Community-Level Interaction Insights into Carbon Utilization and Element Cycling Functions of Hydrothermarchaeota in Hydrothermal Sediment.</title>
        <authorList>
            <person name="Zhou Z."/>
            <person name="Liu Y."/>
            <person name="Xu W."/>
            <person name="Pan J."/>
            <person name="Luo Z.H."/>
            <person name="Li M."/>
        </authorList>
    </citation>
    <scope>NUCLEOTIDE SEQUENCE [LARGE SCALE GENOMIC DNA]</scope>
    <source>
        <strain evidence="2">SpSt-503</strain>
    </source>
</reference>
<protein>
    <recommendedName>
        <fullName evidence="1">PPM-type phosphatase domain-containing protein</fullName>
    </recommendedName>
</protein>
<dbReference type="SMART" id="SM00331">
    <property type="entry name" value="PP2C_SIG"/>
    <property type="match status" value="1"/>
</dbReference>
<dbReference type="Pfam" id="PF07228">
    <property type="entry name" value="SpoIIE"/>
    <property type="match status" value="1"/>
</dbReference>
<dbReference type="Pfam" id="PF13581">
    <property type="entry name" value="HATPase_c_2"/>
    <property type="match status" value="1"/>
</dbReference>
<feature type="domain" description="PPM-type phosphatase" evidence="1">
    <location>
        <begin position="141"/>
        <end position="335"/>
    </location>
</feature>
<dbReference type="InterPro" id="IPR039248">
    <property type="entry name" value="Ptase_RsbX"/>
</dbReference>
<dbReference type="Gene3D" id="3.30.565.10">
    <property type="entry name" value="Histidine kinase-like ATPase, C-terminal domain"/>
    <property type="match status" value="1"/>
</dbReference>
<dbReference type="InterPro" id="IPR036457">
    <property type="entry name" value="PPM-type-like_dom_sf"/>
</dbReference>